<dbReference type="GO" id="GO:0005634">
    <property type="term" value="C:nucleus"/>
    <property type="evidence" value="ECO:0007669"/>
    <property type="project" value="UniProtKB-SubCell"/>
</dbReference>
<dbReference type="GO" id="GO:0046983">
    <property type="term" value="F:protein dimerization activity"/>
    <property type="evidence" value="ECO:0007669"/>
    <property type="project" value="InterPro"/>
</dbReference>
<comment type="subcellular location">
    <subcellularLocation>
        <location evidence="1">Nucleus</location>
    </subcellularLocation>
</comment>
<dbReference type="Proteomes" id="UP000489600">
    <property type="component" value="Unassembled WGS sequence"/>
</dbReference>
<keyword evidence="3" id="KW-0238">DNA-binding</keyword>
<dbReference type="GO" id="GO:0000987">
    <property type="term" value="F:cis-regulatory region sequence-specific DNA binding"/>
    <property type="evidence" value="ECO:0007669"/>
    <property type="project" value="InterPro"/>
</dbReference>
<dbReference type="GO" id="GO:0045944">
    <property type="term" value="P:positive regulation of transcription by RNA polymerase II"/>
    <property type="evidence" value="ECO:0007669"/>
    <property type="project" value="InterPro"/>
</dbReference>
<gene>
    <name evidence="7" type="ORF">ANE_LOCUS15397</name>
</gene>
<sequence length="212" mass="24299">MRERTLLNKAYELSTLCDIEVCVIYYGPNGELIKTYPEDQSKVRDMSERFIKLSDVERRKKSTNLSQFLTKNIKKEKQTSLDKNDNKFSLKVLEMERSLETRLQVLQDKLQSLAVASMTEQNNNLTMVSSGNESSSLLINDPLIITHPDQLLTNHHLLSKDLSRDVYNSGSFAIDSSNQNQNKYSIFLYDHDKDTFTQLSALLQALIKGITI</sequence>
<name>A0A565BUA0_9BRAS</name>
<evidence type="ECO:0000256" key="5">
    <source>
        <dbReference type="ARBA" id="ARBA00023242"/>
    </source>
</evidence>
<dbReference type="SMART" id="SM00432">
    <property type="entry name" value="MADS"/>
    <property type="match status" value="1"/>
</dbReference>
<keyword evidence="4" id="KW-0804">Transcription</keyword>
<evidence type="ECO:0000256" key="4">
    <source>
        <dbReference type="ARBA" id="ARBA00023163"/>
    </source>
</evidence>
<keyword evidence="5" id="KW-0539">Nucleus</keyword>
<evidence type="ECO:0000313" key="7">
    <source>
        <dbReference type="EMBL" id="VVB04953.1"/>
    </source>
</evidence>
<dbReference type="Gene3D" id="3.40.1810.10">
    <property type="entry name" value="Transcription factor, MADS-box"/>
    <property type="match status" value="1"/>
</dbReference>
<dbReference type="Pfam" id="PF00319">
    <property type="entry name" value="SRF-TF"/>
    <property type="match status" value="1"/>
</dbReference>
<accession>A0A565BUA0</accession>
<evidence type="ECO:0000313" key="8">
    <source>
        <dbReference type="Proteomes" id="UP000489600"/>
    </source>
</evidence>
<evidence type="ECO:0000256" key="2">
    <source>
        <dbReference type="ARBA" id="ARBA00023015"/>
    </source>
</evidence>
<dbReference type="InterPro" id="IPR033897">
    <property type="entry name" value="SRF-like_MADS-box"/>
</dbReference>
<dbReference type="InterPro" id="IPR002100">
    <property type="entry name" value="TF_MADSbox"/>
</dbReference>
<feature type="domain" description="MADS-box" evidence="6">
    <location>
        <begin position="1"/>
        <end position="39"/>
    </location>
</feature>
<organism evidence="7 8">
    <name type="scientific">Arabis nemorensis</name>
    <dbReference type="NCBI Taxonomy" id="586526"/>
    <lineage>
        <taxon>Eukaryota</taxon>
        <taxon>Viridiplantae</taxon>
        <taxon>Streptophyta</taxon>
        <taxon>Embryophyta</taxon>
        <taxon>Tracheophyta</taxon>
        <taxon>Spermatophyta</taxon>
        <taxon>Magnoliopsida</taxon>
        <taxon>eudicotyledons</taxon>
        <taxon>Gunneridae</taxon>
        <taxon>Pentapetalae</taxon>
        <taxon>rosids</taxon>
        <taxon>malvids</taxon>
        <taxon>Brassicales</taxon>
        <taxon>Brassicaceae</taxon>
        <taxon>Arabideae</taxon>
        <taxon>Arabis</taxon>
    </lineage>
</organism>
<keyword evidence="2" id="KW-0805">Transcription regulation</keyword>
<dbReference type="SUPFAM" id="SSF55455">
    <property type="entry name" value="SRF-like"/>
    <property type="match status" value="1"/>
</dbReference>
<dbReference type="AlphaFoldDB" id="A0A565BUA0"/>
<dbReference type="PROSITE" id="PS50066">
    <property type="entry name" value="MADS_BOX_2"/>
    <property type="match status" value="1"/>
</dbReference>
<evidence type="ECO:0000259" key="6">
    <source>
        <dbReference type="PROSITE" id="PS50066"/>
    </source>
</evidence>
<proteinExistence type="predicted"/>
<dbReference type="OrthoDB" id="601557at2759"/>
<reference evidence="7" key="1">
    <citation type="submission" date="2019-07" db="EMBL/GenBank/DDBJ databases">
        <authorList>
            <person name="Dittberner H."/>
        </authorList>
    </citation>
    <scope>NUCLEOTIDE SEQUENCE [LARGE SCALE GENOMIC DNA]</scope>
</reference>
<dbReference type="PRINTS" id="PR00404">
    <property type="entry name" value="MADSDOMAIN"/>
</dbReference>
<dbReference type="InterPro" id="IPR036879">
    <property type="entry name" value="TF_MADSbox_sf"/>
</dbReference>
<dbReference type="GO" id="GO:0000981">
    <property type="term" value="F:DNA-binding transcription factor activity, RNA polymerase II-specific"/>
    <property type="evidence" value="ECO:0007669"/>
    <property type="project" value="InterPro"/>
</dbReference>
<dbReference type="EMBL" id="CABITT030000005">
    <property type="protein sequence ID" value="VVB04953.1"/>
    <property type="molecule type" value="Genomic_DNA"/>
</dbReference>
<evidence type="ECO:0000256" key="1">
    <source>
        <dbReference type="ARBA" id="ARBA00004123"/>
    </source>
</evidence>
<keyword evidence="8" id="KW-1185">Reference proteome</keyword>
<comment type="caution">
    <text evidence="7">The sequence shown here is derived from an EMBL/GenBank/DDBJ whole genome shotgun (WGS) entry which is preliminary data.</text>
</comment>
<dbReference type="CDD" id="cd00266">
    <property type="entry name" value="MADS_SRF_like"/>
    <property type="match status" value="1"/>
</dbReference>
<protein>
    <recommendedName>
        <fullName evidence="6">MADS-box domain-containing protein</fullName>
    </recommendedName>
</protein>
<evidence type="ECO:0000256" key="3">
    <source>
        <dbReference type="ARBA" id="ARBA00023125"/>
    </source>
</evidence>